<name>A0A820CVM6_9BILA</name>
<feature type="non-terminal residue" evidence="1">
    <location>
        <position position="1"/>
    </location>
</feature>
<evidence type="ECO:0000313" key="2">
    <source>
        <dbReference type="Proteomes" id="UP000663823"/>
    </source>
</evidence>
<proteinExistence type="predicted"/>
<evidence type="ECO:0000313" key="1">
    <source>
        <dbReference type="EMBL" id="CAF4220192.1"/>
    </source>
</evidence>
<dbReference type="InterPro" id="IPR036397">
    <property type="entry name" value="RNaseH_sf"/>
</dbReference>
<comment type="caution">
    <text evidence="1">The sequence shown here is derived from an EMBL/GenBank/DDBJ whole genome shotgun (WGS) entry which is preliminary data.</text>
</comment>
<reference evidence="1" key="1">
    <citation type="submission" date="2021-02" db="EMBL/GenBank/DDBJ databases">
        <authorList>
            <person name="Nowell W R."/>
        </authorList>
    </citation>
    <scope>NUCLEOTIDE SEQUENCE</scope>
</reference>
<dbReference type="Gene3D" id="3.30.420.10">
    <property type="entry name" value="Ribonuclease H-like superfamily/Ribonuclease H"/>
    <property type="match status" value="1"/>
</dbReference>
<dbReference type="AlphaFoldDB" id="A0A820CVM6"/>
<dbReference type="Proteomes" id="UP000663823">
    <property type="component" value="Unassembled WGS sequence"/>
</dbReference>
<organism evidence="1 2">
    <name type="scientific">Rotaria sordida</name>
    <dbReference type="NCBI Taxonomy" id="392033"/>
    <lineage>
        <taxon>Eukaryota</taxon>
        <taxon>Metazoa</taxon>
        <taxon>Spiralia</taxon>
        <taxon>Gnathifera</taxon>
        <taxon>Rotifera</taxon>
        <taxon>Eurotatoria</taxon>
        <taxon>Bdelloidea</taxon>
        <taxon>Philodinida</taxon>
        <taxon>Philodinidae</taxon>
        <taxon>Rotaria</taxon>
    </lineage>
</organism>
<gene>
    <name evidence="1" type="ORF">OTI717_LOCUS39343</name>
</gene>
<dbReference type="EMBL" id="CAJOAX010024945">
    <property type="protein sequence ID" value="CAF4220192.1"/>
    <property type="molecule type" value="Genomic_DNA"/>
</dbReference>
<dbReference type="GO" id="GO:0003676">
    <property type="term" value="F:nucleic acid binding"/>
    <property type="evidence" value="ECO:0007669"/>
    <property type="project" value="InterPro"/>
</dbReference>
<accession>A0A820CVM6</accession>
<protein>
    <submittedName>
        <fullName evidence="1">Uncharacterized protein</fullName>
    </submittedName>
</protein>
<sequence>TDEGRLHPDCIQQLNTDNGGKLSIWSGILGQGPSKSKIYNDNMNEQMYCDILGSELK</sequence>